<dbReference type="PANTHER" id="PTHR48475">
    <property type="entry name" value="RIBONUCLEASE H"/>
    <property type="match status" value="1"/>
</dbReference>
<name>A0ABQ9KUV5_HEVBR</name>
<evidence type="ECO:0000259" key="1">
    <source>
        <dbReference type="Pfam" id="PF13456"/>
    </source>
</evidence>
<dbReference type="InterPro" id="IPR012337">
    <property type="entry name" value="RNaseH-like_sf"/>
</dbReference>
<evidence type="ECO:0000313" key="3">
    <source>
        <dbReference type="Proteomes" id="UP001174677"/>
    </source>
</evidence>
<proteinExistence type="predicted"/>
<dbReference type="InterPro" id="IPR002156">
    <property type="entry name" value="RNaseH_domain"/>
</dbReference>
<gene>
    <name evidence="2" type="ORF">P3X46_030258</name>
</gene>
<dbReference type="Gene3D" id="3.30.420.10">
    <property type="entry name" value="Ribonuclease H-like superfamily/Ribonuclease H"/>
    <property type="match status" value="1"/>
</dbReference>
<dbReference type="InterPro" id="IPR036397">
    <property type="entry name" value="RNaseH_sf"/>
</dbReference>
<dbReference type="EMBL" id="JARPOI010000016">
    <property type="protein sequence ID" value="KAJ9148178.1"/>
    <property type="molecule type" value="Genomic_DNA"/>
</dbReference>
<organism evidence="2 3">
    <name type="scientific">Hevea brasiliensis</name>
    <name type="common">Para rubber tree</name>
    <name type="synonym">Siphonia brasiliensis</name>
    <dbReference type="NCBI Taxonomy" id="3981"/>
    <lineage>
        <taxon>Eukaryota</taxon>
        <taxon>Viridiplantae</taxon>
        <taxon>Streptophyta</taxon>
        <taxon>Embryophyta</taxon>
        <taxon>Tracheophyta</taxon>
        <taxon>Spermatophyta</taxon>
        <taxon>Magnoliopsida</taxon>
        <taxon>eudicotyledons</taxon>
        <taxon>Gunneridae</taxon>
        <taxon>Pentapetalae</taxon>
        <taxon>rosids</taxon>
        <taxon>fabids</taxon>
        <taxon>Malpighiales</taxon>
        <taxon>Euphorbiaceae</taxon>
        <taxon>Crotonoideae</taxon>
        <taxon>Micrandreae</taxon>
        <taxon>Hevea</taxon>
    </lineage>
</organism>
<keyword evidence="3" id="KW-1185">Reference proteome</keyword>
<dbReference type="PANTHER" id="PTHR48475:SF1">
    <property type="entry name" value="RNASE H TYPE-1 DOMAIN-CONTAINING PROTEIN"/>
    <property type="match status" value="1"/>
</dbReference>
<accession>A0ABQ9KUV5</accession>
<sequence>MTRKAVKGSVIADLLAENPIQDYEALNFEFPDEHINEVDCGEEEPADVWEMYFDEAVNLSAAIEMKIRKLEVYGDSALIIYEVKGEWQTKDPKLIPYQKYLLELIRKFEEISFTHLSRDKNQFADALATLAVMAQMEEGQTTQVLRIKARSEPAYCFMIEEELDGKPWYHDILVYCRTREFPSGASKNEKRMIRRLALGYFPSGETLYKRSSNGELLRCVDAKEAKKILFKTHEGNCATHANGHMMAKQIM</sequence>
<dbReference type="Pfam" id="PF13456">
    <property type="entry name" value="RVT_3"/>
    <property type="match status" value="1"/>
</dbReference>
<feature type="domain" description="RNase H type-1" evidence="1">
    <location>
        <begin position="59"/>
        <end position="130"/>
    </location>
</feature>
<protein>
    <recommendedName>
        <fullName evidence="1">RNase H type-1 domain-containing protein</fullName>
    </recommendedName>
</protein>
<evidence type="ECO:0000313" key="2">
    <source>
        <dbReference type="EMBL" id="KAJ9148178.1"/>
    </source>
</evidence>
<dbReference type="Proteomes" id="UP001174677">
    <property type="component" value="Chromosome 16"/>
</dbReference>
<comment type="caution">
    <text evidence="2">The sequence shown here is derived from an EMBL/GenBank/DDBJ whole genome shotgun (WGS) entry which is preliminary data.</text>
</comment>
<dbReference type="SUPFAM" id="SSF53098">
    <property type="entry name" value="Ribonuclease H-like"/>
    <property type="match status" value="1"/>
</dbReference>
<reference evidence="2" key="1">
    <citation type="journal article" date="2023" name="Plant Biotechnol. J.">
        <title>Chromosome-level wild Hevea brasiliensis genome provides new tools for genomic-assisted breeding and valuable loci to elevate rubber yield.</title>
        <authorList>
            <person name="Cheng H."/>
            <person name="Song X."/>
            <person name="Hu Y."/>
            <person name="Wu T."/>
            <person name="Yang Q."/>
            <person name="An Z."/>
            <person name="Feng S."/>
            <person name="Deng Z."/>
            <person name="Wu W."/>
            <person name="Zeng X."/>
            <person name="Tu M."/>
            <person name="Wang X."/>
            <person name="Huang H."/>
        </authorList>
    </citation>
    <scope>NUCLEOTIDE SEQUENCE</scope>
    <source>
        <strain evidence="2">MT/VB/25A 57/8</strain>
    </source>
</reference>